<name>A0AAV6HQL3_9ERIC</name>
<keyword evidence="7" id="KW-1185">Reference proteome</keyword>
<keyword evidence="3" id="KW-0347">Helicase</keyword>
<keyword evidence="2" id="KW-0378">Hydrolase</keyword>
<keyword evidence="1" id="KW-0547">Nucleotide-binding</keyword>
<evidence type="ECO:0000256" key="3">
    <source>
        <dbReference type="ARBA" id="ARBA00022806"/>
    </source>
</evidence>
<dbReference type="InterPro" id="IPR000330">
    <property type="entry name" value="SNF2_N"/>
</dbReference>
<dbReference type="Pfam" id="PF00176">
    <property type="entry name" value="SNF2-rel_dom"/>
    <property type="match status" value="1"/>
</dbReference>
<dbReference type="SUPFAM" id="SSF52540">
    <property type="entry name" value="P-loop containing nucleoside triphosphate hydrolases"/>
    <property type="match status" value="2"/>
</dbReference>
<keyword evidence="4" id="KW-0067">ATP-binding</keyword>
<comment type="caution">
    <text evidence="6">The sequence shown here is derived from an EMBL/GenBank/DDBJ whole genome shotgun (WGS) entry which is preliminary data.</text>
</comment>
<feature type="domain" description="SNF2 N-terminal" evidence="5">
    <location>
        <begin position="13"/>
        <end position="98"/>
    </location>
</feature>
<evidence type="ECO:0000313" key="6">
    <source>
        <dbReference type="EMBL" id="KAG5515939.1"/>
    </source>
</evidence>
<proteinExistence type="predicted"/>
<dbReference type="GO" id="GO:0006281">
    <property type="term" value="P:DNA repair"/>
    <property type="evidence" value="ECO:0007669"/>
    <property type="project" value="TreeGrafter"/>
</dbReference>
<evidence type="ECO:0000313" key="7">
    <source>
        <dbReference type="Proteomes" id="UP000823749"/>
    </source>
</evidence>
<dbReference type="InterPro" id="IPR038718">
    <property type="entry name" value="SNF2-like_sf"/>
</dbReference>
<dbReference type="PANTHER" id="PTHR45626:SF17">
    <property type="entry name" value="HELICASE-LIKE TRANSCRIPTION FACTOR"/>
    <property type="match status" value="1"/>
</dbReference>
<organism evidence="6 7">
    <name type="scientific">Rhododendron griersonianum</name>
    <dbReference type="NCBI Taxonomy" id="479676"/>
    <lineage>
        <taxon>Eukaryota</taxon>
        <taxon>Viridiplantae</taxon>
        <taxon>Streptophyta</taxon>
        <taxon>Embryophyta</taxon>
        <taxon>Tracheophyta</taxon>
        <taxon>Spermatophyta</taxon>
        <taxon>Magnoliopsida</taxon>
        <taxon>eudicotyledons</taxon>
        <taxon>Gunneridae</taxon>
        <taxon>Pentapetalae</taxon>
        <taxon>asterids</taxon>
        <taxon>Ericales</taxon>
        <taxon>Ericaceae</taxon>
        <taxon>Ericoideae</taxon>
        <taxon>Rhodoreae</taxon>
        <taxon>Rhododendron</taxon>
    </lineage>
</organism>
<dbReference type="EMBL" id="JACTNZ010000013">
    <property type="protein sequence ID" value="KAG5515939.1"/>
    <property type="molecule type" value="Genomic_DNA"/>
</dbReference>
<dbReference type="Gene3D" id="3.40.50.10810">
    <property type="entry name" value="Tandem AAA-ATPase domain"/>
    <property type="match status" value="1"/>
</dbReference>
<evidence type="ECO:0000259" key="5">
    <source>
        <dbReference type="Pfam" id="PF00176"/>
    </source>
</evidence>
<protein>
    <recommendedName>
        <fullName evidence="5">SNF2 N-terminal domain-containing protein</fullName>
    </recommendedName>
</protein>
<reference evidence="6 7" key="1">
    <citation type="submission" date="2020-08" db="EMBL/GenBank/DDBJ databases">
        <title>Plant Genome Project.</title>
        <authorList>
            <person name="Zhang R.-G."/>
        </authorList>
    </citation>
    <scope>NUCLEOTIDE SEQUENCE [LARGE SCALE GENOMIC DNA]</scope>
    <source>
        <strain evidence="6">WSP0</strain>
        <tissue evidence="6">Leaf</tissue>
    </source>
</reference>
<evidence type="ECO:0000256" key="4">
    <source>
        <dbReference type="ARBA" id="ARBA00022840"/>
    </source>
</evidence>
<dbReference type="Proteomes" id="UP000823749">
    <property type="component" value="Chromosome 13"/>
</dbReference>
<dbReference type="InterPro" id="IPR027417">
    <property type="entry name" value="P-loop_NTPase"/>
</dbReference>
<accession>A0AAV6HQL3</accession>
<dbReference type="PANTHER" id="PTHR45626">
    <property type="entry name" value="TRANSCRIPTION TERMINATION FACTOR 2-RELATED"/>
    <property type="match status" value="1"/>
</dbReference>
<sequence>MLERGTPTGSSVSKTTLIVCPPSVFSTLVTQLGEHTRPGRLKVYMYYGEWTFDEQELQKYDIVLTTYSTLASEENWPDSPMKKIEWWRIILDEAHVLMATISLRRTKDKGLIGLPPKTVETCFVELSAEERELYDRMESEAKSVVRNYTHTGSVTRNYSTVLSILLQLRRICTDLALCPSDLKSLLPSNNIEGISPDFLYIDSCSCIGVTF</sequence>
<dbReference type="GO" id="GO:0005634">
    <property type="term" value="C:nucleus"/>
    <property type="evidence" value="ECO:0007669"/>
    <property type="project" value="TreeGrafter"/>
</dbReference>
<dbReference type="GO" id="GO:0004386">
    <property type="term" value="F:helicase activity"/>
    <property type="evidence" value="ECO:0007669"/>
    <property type="project" value="UniProtKB-KW"/>
</dbReference>
<evidence type="ECO:0000256" key="2">
    <source>
        <dbReference type="ARBA" id="ARBA00022801"/>
    </source>
</evidence>
<dbReference type="GO" id="GO:0005524">
    <property type="term" value="F:ATP binding"/>
    <property type="evidence" value="ECO:0007669"/>
    <property type="project" value="UniProtKB-KW"/>
</dbReference>
<dbReference type="Gene3D" id="3.40.50.300">
    <property type="entry name" value="P-loop containing nucleotide triphosphate hydrolases"/>
    <property type="match status" value="1"/>
</dbReference>
<dbReference type="InterPro" id="IPR050628">
    <property type="entry name" value="SNF2_RAD54_helicase_TF"/>
</dbReference>
<dbReference type="GO" id="GO:0016787">
    <property type="term" value="F:hydrolase activity"/>
    <property type="evidence" value="ECO:0007669"/>
    <property type="project" value="UniProtKB-KW"/>
</dbReference>
<dbReference type="AlphaFoldDB" id="A0AAV6HQL3"/>
<gene>
    <name evidence="6" type="ORF">RHGRI_036841</name>
</gene>
<dbReference type="GO" id="GO:0008094">
    <property type="term" value="F:ATP-dependent activity, acting on DNA"/>
    <property type="evidence" value="ECO:0007669"/>
    <property type="project" value="TreeGrafter"/>
</dbReference>
<evidence type="ECO:0000256" key="1">
    <source>
        <dbReference type="ARBA" id="ARBA00022741"/>
    </source>
</evidence>